<dbReference type="CDD" id="cd16325">
    <property type="entry name" value="LolA"/>
    <property type="match status" value="1"/>
</dbReference>
<dbReference type="STRING" id="394264.SAMN04488040_2323"/>
<dbReference type="AlphaFoldDB" id="A0A1I6TKY5"/>
<evidence type="ECO:0000313" key="3">
    <source>
        <dbReference type="EMBL" id="SFS89913.1"/>
    </source>
</evidence>
<dbReference type="EMBL" id="FPAJ01000003">
    <property type="protein sequence ID" value="SFS89913.1"/>
    <property type="molecule type" value="Genomic_DNA"/>
</dbReference>
<dbReference type="Pfam" id="PF03548">
    <property type="entry name" value="LolA"/>
    <property type="match status" value="1"/>
</dbReference>
<proteinExistence type="predicted"/>
<protein>
    <submittedName>
        <fullName evidence="3">Outer membrane lipoprotein-sorting protein</fullName>
    </submittedName>
</protein>
<dbReference type="OrthoDB" id="9800501at2"/>
<reference evidence="4" key="1">
    <citation type="submission" date="2016-10" db="EMBL/GenBank/DDBJ databases">
        <authorList>
            <person name="Varghese N."/>
            <person name="Submissions S."/>
        </authorList>
    </citation>
    <scope>NUCLEOTIDE SEQUENCE [LARGE SCALE GENOMIC DNA]</scope>
    <source>
        <strain evidence="4">DSM 23422</strain>
    </source>
</reference>
<feature type="signal peptide" evidence="2">
    <location>
        <begin position="1"/>
        <end position="23"/>
    </location>
</feature>
<keyword evidence="3" id="KW-0449">Lipoprotein</keyword>
<keyword evidence="4" id="KW-1185">Reference proteome</keyword>
<sequence>MRFVTTTVLAFGLGLAAALPAAADKLPLNAISSYLNAMKTAQGDFTQINDDGSISTGTIYIKRPGKARFEYNAPDTGIVIAGSNTVVIYDKKSNQPAETYPLSKTPLSIILAENVNLGQARMVTGHSYDGTSTTVRAQDPEHPEYGNIELKFTANPVELRQWVINNGNGSQTTVVLGELETGGVLANSIFDVSGKAPAVNR</sequence>
<dbReference type="PANTHER" id="PTHR35869:SF1">
    <property type="entry name" value="OUTER-MEMBRANE LIPOPROTEIN CARRIER PROTEIN"/>
    <property type="match status" value="1"/>
</dbReference>
<gene>
    <name evidence="3" type="ORF">SAMN04488040_2323</name>
</gene>
<keyword evidence="1 2" id="KW-0732">Signal</keyword>
<evidence type="ECO:0000313" key="4">
    <source>
        <dbReference type="Proteomes" id="UP000199239"/>
    </source>
</evidence>
<organism evidence="3 4">
    <name type="scientific">Sulfitobacter marinus</name>
    <dbReference type="NCBI Taxonomy" id="394264"/>
    <lineage>
        <taxon>Bacteria</taxon>
        <taxon>Pseudomonadati</taxon>
        <taxon>Pseudomonadota</taxon>
        <taxon>Alphaproteobacteria</taxon>
        <taxon>Rhodobacterales</taxon>
        <taxon>Roseobacteraceae</taxon>
        <taxon>Sulfitobacter</taxon>
    </lineage>
</organism>
<feature type="chain" id="PRO_5011561847" evidence="2">
    <location>
        <begin position="24"/>
        <end position="201"/>
    </location>
</feature>
<dbReference type="InterPro" id="IPR004564">
    <property type="entry name" value="OM_lipoprot_carrier_LolA-like"/>
</dbReference>
<name>A0A1I6TKY5_9RHOB</name>
<dbReference type="Proteomes" id="UP000199239">
    <property type="component" value="Unassembled WGS sequence"/>
</dbReference>
<dbReference type="RefSeq" id="WP_093916512.1">
    <property type="nucleotide sequence ID" value="NZ_FPAJ01000003.1"/>
</dbReference>
<dbReference type="SUPFAM" id="SSF89392">
    <property type="entry name" value="Prokaryotic lipoproteins and lipoprotein localization factors"/>
    <property type="match status" value="1"/>
</dbReference>
<dbReference type="InterPro" id="IPR029046">
    <property type="entry name" value="LolA/LolB/LppX"/>
</dbReference>
<dbReference type="PANTHER" id="PTHR35869">
    <property type="entry name" value="OUTER-MEMBRANE LIPOPROTEIN CARRIER PROTEIN"/>
    <property type="match status" value="1"/>
</dbReference>
<evidence type="ECO:0000256" key="2">
    <source>
        <dbReference type="SAM" id="SignalP"/>
    </source>
</evidence>
<dbReference type="Gene3D" id="2.50.20.10">
    <property type="entry name" value="Lipoprotein localisation LolA/LolB/LppX"/>
    <property type="match status" value="1"/>
</dbReference>
<accession>A0A1I6TKY5</accession>
<evidence type="ECO:0000256" key="1">
    <source>
        <dbReference type="ARBA" id="ARBA00022729"/>
    </source>
</evidence>